<dbReference type="Proteomes" id="UP000078544">
    <property type="component" value="Unassembled WGS sequence"/>
</dbReference>
<evidence type="ECO:0000313" key="8">
    <source>
        <dbReference type="Proteomes" id="UP000078544"/>
    </source>
</evidence>
<proteinExistence type="predicted"/>
<dbReference type="Pfam" id="PF02535">
    <property type="entry name" value="Zip"/>
    <property type="match status" value="1"/>
</dbReference>
<comment type="caution">
    <text evidence="7">The sequence shown here is derived from an EMBL/GenBank/DDBJ whole genome shotgun (WGS) entry which is preliminary data.</text>
</comment>
<evidence type="ECO:0000256" key="4">
    <source>
        <dbReference type="ARBA" id="ARBA00023136"/>
    </source>
</evidence>
<dbReference type="GO" id="GO:0005385">
    <property type="term" value="F:zinc ion transmembrane transporter activity"/>
    <property type="evidence" value="ECO:0007669"/>
    <property type="project" value="TreeGrafter"/>
</dbReference>
<comment type="subcellular location">
    <subcellularLocation>
        <location evidence="1">Membrane</location>
        <topology evidence="1">Multi-pass membrane protein</topology>
    </subcellularLocation>
</comment>
<organism evidence="7 8">
    <name type="scientific">Moelleriella libera RCEF 2490</name>
    <dbReference type="NCBI Taxonomy" id="1081109"/>
    <lineage>
        <taxon>Eukaryota</taxon>
        <taxon>Fungi</taxon>
        <taxon>Dikarya</taxon>
        <taxon>Ascomycota</taxon>
        <taxon>Pezizomycotina</taxon>
        <taxon>Sordariomycetes</taxon>
        <taxon>Hypocreomycetidae</taxon>
        <taxon>Hypocreales</taxon>
        <taxon>Clavicipitaceae</taxon>
        <taxon>Moelleriella</taxon>
    </lineage>
</organism>
<evidence type="ECO:0000256" key="2">
    <source>
        <dbReference type="ARBA" id="ARBA00022692"/>
    </source>
</evidence>
<evidence type="ECO:0000256" key="1">
    <source>
        <dbReference type="ARBA" id="ARBA00004141"/>
    </source>
</evidence>
<name>A0A166RL61_9HYPO</name>
<feature type="transmembrane region" description="Helical" evidence="6">
    <location>
        <begin position="361"/>
        <end position="381"/>
    </location>
</feature>
<evidence type="ECO:0000256" key="5">
    <source>
        <dbReference type="SAM" id="MobiDB-lite"/>
    </source>
</evidence>
<dbReference type="PANTHER" id="PTHR11040">
    <property type="entry name" value="ZINC/IRON TRANSPORTER"/>
    <property type="match status" value="1"/>
</dbReference>
<feature type="transmembrane region" description="Helical" evidence="6">
    <location>
        <begin position="393"/>
        <end position="415"/>
    </location>
</feature>
<gene>
    <name evidence="7" type="ORF">AAL_01797</name>
</gene>
<dbReference type="OrthoDB" id="448280at2759"/>
<sequence>MSGPEATTNATQDRRRKAIVRWETTGMVRYSGPRVRVAPDSGVEHIGYASSWSLSIDLICHTSSQICGLACGFPLISRRATTGKRQKNIVFYCQHVGTGVLLATAFVHLLPMAFESLTDPCLPFFFSEGYTPLPGFVAMVSAIIVVGVESYLTARGAGHSHSHAHNFFDGEDSEADGEFQTIPLHDHPGMSGRRTRGHRPQNLSLNDAEASQGLVAGVSPLPEATPRIAIHKSKSSDNHADEGDSDLELDMDELDPAPMDDSGANGPYASLTKPSARADASDATAPQQSPDETRRQMLQCLLLEAGILFHSVFIGMAISVATGPAFIVFLIAISFHQSFEGLALGSRIAAIHFPKSSFRPWLMVMAYGLTTPIGQAIGLIVHKLYDPASMAGLLVVGFMNAISSGLLLYAGLVQLLAEDFLTEKSYRVLKGRKRLHAYLCVVAGALLMAIVGAFA</sequence>
<dbReference type="GO" id="GO:0005886">
    <property type="term" value="C:plasma membrane"/>
    <property type="evidence" value="ECO:0007669"/>
    <property type="project" value="TreeGrafter"/>
</dbReference>
<dbReference type="AlphaFoldDB" id="A0A166RL61"/>
<evidence type="ECO:0000256" key="6">
    <source>
        <dbReference type="SAM" id="Phobius"/>
    </source>
</evidence>
<dbReference type="PANTHER" id="PTHR11040:SF60">
    <property type="entry name" value="FAMILY ZINC TRANSPORTER, PUTATIVE (AFU_ORTHOLOGUE AFUA_8G04010)-RELATED"/>
    <property type="match status" value="1"/>
</dbReference>
<feature type="transmembrane region" description="Helical" evidence="6">
    <location>
        <begin position="89"/>
        <end position="113"/>
    </location>
</feature>
<feature type="transmembrane region" description="Helical" evidence="6">
    <location>
        <begin position="435"/>
        <end position="454"/>
    </location>
</feature>
<feature type="transmembrane region" description="Helical" evidence="6">
    <location>
        <begin position="133"/>
        <end position="152"/>
    </location>
</feature>
<evidence type="ECO:0000313" key="7">
    <source>
        <dbReference type="EMBL" id="OAA32465.1"/>
    </source>
</evidence>
<keyword evidence="4 6" id="KW-0472">Membrane</keyword>
<feature type="region of interest" description="Disordered" evidence="5">
    <location>
        <begin position="228"/>
        <end position="292"/>
    </location>
</feature>
<accession>A0A166RL61</accession>
<dbReference type="EMBL" id="AZGY01000002">
    <property type="protein sequence ID" value="OAA32465.1"/>
    <property type="molecule type" value="Genomic_DNA"/>
</dbReference>
<dbReference type="STRING" id="1081109.A0A166RL61"/>
<keyword evidence="8" id="KW-1185">Reference proteome</keyword>
<keyword evidence="3 6" id="KW-1133">Transmembrane helix</keyword>
<feature type="compositionally biased region" description="Acidic residues" evidence="5">
    <location>
        <begin position="243"/>
        <end position="255"/>
    </location>
</feature>
<dbReference type="InterPro" id="IPR003689">
    <property type="entry name" value="ZIP"/>
</dbReference>
<protein>
    <submittedName>
        <fullName evidence="7">ZIP family zinc transporter</fullName>
    </submittedName>
</protein>
<evidence type="ECO:0000256" key="3">
    <source>
        <dbReference type="ARBA" id="ARBA00022989"/>
    </source>
</evidence>
<keyword evidence="2 6" id="KW-0812">Transmembrane</keyword>
<reference evidence="7 8" key="1">
    <citation type="journal article" date="2016" name="Genome Biol. Evol.">
        <title>Divergent and convergent evolution of fungal pathogenicity.</title>
        <authorList>
            <person name="Shang Y."/>
            <person name="Xiao G."/>
            <person name="Zheng P."/>
            <person name="Cen K."/>
            <person name="Zhan S."/>
            <person name="Wang C."/>
        </authorList>
    </citation>
    <scope>NUCLEOTIDE SEQUENCE [LARGE SCALE GENOMIC DNA]</scope>
    <source>
        <strain evidence="7 8">RCEF 2490</strain>
    </source>
</reference>